<dbReference type="InterPro" id="IPR036097">
    <property type="entry name" value="HisK_dim/P_sf"/>
</dbReference>
<evidence type="ECO:0000256" key="11">
    <source>
        <dbReference type="ARBA" id="ARBA00023136"/>
    </source>
</evidence>
<evidence type="ECO:0000256" key="7">
    <source>
        <dbReference type="ARBA" id="ARBA00022741"/>
    </source>
</evidence>
<comment type="catalytic activity">
    <reaction evidence="1">
        <text>ATP + protein L-histidine = ADP + protein N-phospho-L-histidine.</text>
        <dbReference type="EC" id="2.7.13.3"/>
    </reaction>
</comment>
<evidence type="ECO:0000313" key="16">
    <source>
        <dbReference type="EMBL" id="KAB7886191.1"/>
    </source>
</evidence>
<dbReference type="FunFam" id="3.30.565.10:FF:000023">
    <property type="entry name" value="PAS domain-containing sensor histidine kinase"/>
    <property type="match status" value="1"/>
</dbReference>
<dbReference type="RefSeq" id="WP_152279837.1">
    <property type="nucleotide sequence ID" value="NZ_WFKK01000045.1"/>
</dbReference>
<keyword evidence="11" id="KW-0472">Membrane</keyword>
<dbReference type="SUPFAM" id="SSF47384">
    <property type="entry name" value="Homodimeric domain of signal transducing histidine kinase"/>
    <property type="match status" value="1"/>
</dbReference>
<dbReference type="InterPro" id="IPR003661">
    <property type="entry name" value="HisK_dim/P_dom"/>
</dbReference>
<gene>
    <name evidence="16" type="ORF">GBG19_12670</name>
</gene>
<keyword evidence="8" id="KW-0418">Kinase</keyword>
<keyword evidence="10" id="KW-0902">Two-component regulatory system</keyword>
<keyword evidence="4" id="KW-1003">Cell membrane</keyword>
<sequence>MINILVAENTKMLSNIISNELEKNNCDCKQVYSLKDIKKAVFVEKYDYIILSLYLVDAEEKKLIKSVRKITTSKIIVLTSKNNDELREYLFKYGIIDYLNKENIEQIIKNIKKLIKQIEENSKRNILIIEDSNVIRKQEAELLSRRNYNIFESETGKNGIKIFNEQNIDLVILDLELNDMNGLDVLEQLKIKNIYTPVLMVSGTGNANSVSKCLKNGASDFIRKPIIFEEFVLKTDMIIDYYSKRKELQDYKNNLEKKVDEVVKETKDLNIELIKQKKDLIIANDAKDIFLANVSHELKTPLNSINLISSIMKKNSDNNLNEKQIKNLKLINSCGKNLQYLINDILDISMLDGGEVQLFNEKFDLNYSLKHLYETIVPQAEDNNINFEFSFDKNIKYIFSDEKRIMQIIKNFLSNSLKFTKNGNICLSSKESPDSIKISVKDDGIGIEKNKIEGIFDRFKQVDGAIARKYGGAGLGLSISYSLSQLLEGNIEVTSKITSGSTFTLVLPKKITNIPKMDIIKPVKKDDMETFEKEKILILSSEMLEMMHFVIKLKDNFEVKQVLNLEQFDNEKIDEYKHIVILEQFDNEKIDEYKHIVINEFLIDTEKIKDLDSILLSKDFSKYEEKYLNSYKKKLDKPIKIDELIQYLE</sequence>
<proteinExistence type="predicted"/>
<feature type="modified residue" description="4-aspartylphosphate" evidence="12">
    <location>
        <position position="174"/>
    </location>
</feature>
<dbReference type="InterPro" id="IPR004358">
    <property type="entry name" value="Sig_transdc_His_kin-like_C"/>
</dbReference>
<dbReference type="Pfam" id="PF02518">
    <property type="entry name" value="HATPase_c"/>
    <property type="match status" value="1"/>
</dbReference>
<name>A0A6L4WQ11_9BACT</name>
<dbReference type="PRINTS" id="PR00344">
    <property type="entry name" value="BCTRLSENSOR"/>
</dbReference>
<dbReference type="InterPro" id="IPR001789">
    <property type="entry name" value="Sig_transdc_resp-reg_receiver"/>
</dbReference>
<dbReference type="GO" id="GO:0005524">
    <property type="term" value="F:ATP binding"/>
    <property type="evidence" value="ECO:0007669"/>
    <property type="project" value="UniProtKB-KW"/>
</dbReference>
<dbReference type="Gene3D" id="3.30.565.10">
    <property type="entry name" value="Histidine kinase-like ATPase, C-terminal domain"/>
    <property type="match status" value="1"/>
</dbReference>
<dbReference type="PANTHER" id="PTHR43047:SF72">
    <property type="entry name" value="OSMOSENSING HISTIDINE PROTEIN KINASE SLN1"/>
    <property type="match status" value="1"/>
</dbReference>
<dbReference type="InterPro" id="IPR005467">
    <property type="entry name" value="His_kinase_dom"/>
</dbReference>
<comment type="caution">
    <text evidence="16">The sequence shown here is derived from an EMBL/GenBank/DDBJ whole genome shotgun (WGS) entry which is preliminary data.</text>
</comment>
<evidence type="ECO:0000256" key="13">
    <source>
        <dbReference type="SAM" id="Coils"/>
    </source>
</evidence>
<dbReference type="Pfam" id="PF00512">
    <property type="entry name" value="HisKA"/>
    <property type="match status" value="1"/>
</dbReference>
<evidence type="ECO:0000256" key="2">
    <source>
        <dbReference type="ARBA" id="ARBA00004236"/>
    </source>
</evidence>
<dbReference type="CDD" id="cd16922">
    <property type="entry name" value="HATPase_EvgS-ArcB-TorS-like"/>
    <property type="match status" value="1"/>
</dbReference>
<evidence type="ECO:0000313" key="17">
    <source>
        <dbReference type="Proteomes" id="UP000472839"/>
    </source>
</evidence>
<evidence type="ECO:0000256" key="4">
    <source>
        <dbReference type="ARBA" id="ARBA00022475"/>
    </source>
</evidence>
<dbReference type="PROSITE" id="PS50110">
    <property type="entry name" value="RESPONSE_REGULATORY"/>
    <property type="match status" value="2"/>
</dbReference>
<evidence type="ECO:0000256" key="10">
    <source>
        <dbReference type="ARBA" id="ARBA00023012"/>
    </source>
</evidence>
<dbReference type="InterPro" id="IPR036890">
    <property type="entry name" value="HATPase_C_sf"/>
</dbReference>
<dbReference type="Proteomes" id="UP000472839">
    <property type="component" value="Unassembled WGS sequence"/>
</dbReference>
<comment type="subcellular location">
    <subcellularLocation>
        <location evidence="2">Cell membrane</location>
    </subcellularLocation>
</comment>
<evidence type="ECO:0000256" key="1">
    <source>
        <dbReference type="ARBA" id="ARBA00000085"/>
    </source>
</evidence>
<dbReference type="Gene3D" id="3.40.50.2300">
    <property type="match status" value="2"/>
</dbReference>
<dbReference type="SMART" id="SM00388">
    <property type="entry name" value="HisKA"/>
    <property type="match status" value="1"/>
</dbReference>
<evidence type="ECO:0000259" key="15">
    <source>
        <dbReference type="PROSITE" id="PS50110"/>
    </source>
</evidence>
<dbReference type="CDD" id="cd00082">
    <property type="entry name" value="HisKA"/>
    <property type="match status" value="1"/>
</dbReference>
<organism evidence="16 17">
    <name type="scientific">Poseidonibacter ostreae</name>
    <dbReference type="NCBI Taxonomy" id="2654171"/>
    <lineage>
        <taxon>Bacteria</taxon>
        <taxon>Pseudomonadati</taxon>
        <taxon>Campylobacterota</taxon>
        <taxon>Epsilonproteobacteria</taxon>
        <taxon>Campylobacterales</taxon>
        <taxon>Arcobacteraceae</taxon>
        <taxon>Poseidonibacter</taxon>
    </lineage>
</organism>
<feature type="coiled-coil region" evidence="13">
    <location>
        <begin position="245"/>
        <end position="272"/>
    </location>
</feature>
<reference evidence="16 17" key="1">
    <citation type="submission" date="2019-10" db="EMBL/GenBank/DDBJ databases">
        <title>Poseidonibacter ostreae sp. nov., isolated from the gut of the Ostrea denselamellosa.</title>
        <authorList>
            <person name="Choi A."/>
        </authorList>
    </citation>
    <scope>NUCLEOTIDE SEQUENCE [LARGE SCALE GENOMIC DNA]</scope>
    <source>
        <strain evidence="16 17">SJOD-M-33</strain>
    </source>
</reference>
<dbReference type="SUPFAM" id="SSF52172">
    <property type="entry name" value="CheY-like"/>
    <property type="match status" value="2"/>
</dbReference>
<dbReference type="InterPro" id="IPR003594">
    <property type="entry name" value="HATPase_dom"/>
</dbReference>
<dbReference type="GO" id="GO:0009927">
    <property type="term" value="F:histidine phosphotransfer kinase activity"/>
    <property type="evidence" value="ECO:0007669"/>
    <property type="project" value="TreeGrafter"/>
</dbReference>
<keyword evidence="6" id="KW-0808">Transferase</keyword>
<dbReference type="EMBL" id="WFKK01000045">
    <property type="protein sequence ID" value="KAB7886191.1"/>
    <property type="molecule type" value="Genomic_DNA"/>
</dbReference>
<dbReference type="SMART" id="SM00448">
    <property type="entry name" value="REC"/>
    <property type="match status" value="2"/>
</dbReference>
<dbReference type="GO" id="GO:0000155">
    <property type="term" value="F:phosphorelay sensor kinase activity"/>
    <property type="evidence" value="ECO:0007669"/>
    <property type="project" value="InterPro"/>
</dbReference>
<dbReference type="PANTHER" id="PTHR43047">
    <property type="entry name" value="TWO-COMPONENT HISTIDINE PROTEIN KINASE"/>
    <property type="match status" value="1"/>
</dbReference>
<evidence type="ECO:0000256" key="3">
    <source>
        <dbReference type="ARBA" id="ARBA00012438"/>
    </source>
</evidence>
<evidence type="ECO:0000256" key="8">
    <source>
        <dbReference type="ARBA" id="ARBA00022777"/>
    </source>
</evidence>
<comment type="caution">
    <text evidence="12">Lacks conserved residue(s) required for the propagation of feature annotation.</text>
</comment>
<keyword evidence="5 12" id="KW-0597">Phosphoprotein</keyword>
<keyword evidence="7" id="KW-0547">Nucleotide-binding</keyword>
<evidence type="ECO:0000256" key="5">
    <source>
        <dbReference type="ARBA" id="ARBA00022553"/>
    </source>
</evidence>
<feature type="domain" description="Response regulatory" evidence="15">
    <location>
        <begin position="125"/>
        <end position="239"/>
    </location>
</feature>
<evidence type="ECO:0000256" key="9">
    <source>
        <dbReference type="ARBA" id="ARBA00022840"/>
    </source>
</evidence>
<evidence type="ECO:0000256" key="6">
    <source>
        <dbReference type="ARBA" id="ARBA00022679"/>
    </source>
</evidence>
<dbReference type="GO" id="GO:0005886">
    <property type="term" value="C:plasma membrane"/>
    <property type="evidence" value="ECO:0007669"/>
    <property type="project" value="UniProtKB-SubCell"/>
</dbReference>
<dbReference type="InterPro" id="IPR011006">
    <property type="entry name" value="CheY-like_superfamily"/>
</dbReference>
<dbReference type="Gene3D" id="1.10.287.130">
    <property type="match status" value="1"/>
</dbReference>
<protein>
    <recommendedName>
        <fullName evidence="3">histidine kinase</fullName>
        <ecNumber evidence="3">2.7.13.3</ecNumber>
    </recommendedName>
</protein>
<feature type="domain" description="Response regulatory" evidence="15">
    <location>
        <begin position="3"/>
        <end position="116"/>
    </location>
</feature>
<dbReference type="SMART" id="SM00387">
    <property type="entry name" value="HATPase_c"/>
    <property type="match status" value="1"/>
</dbReference>
<dbReference type="Pfam" id="PF00072">
    <property type="entry name" value="Response_reg"/>
    <property type="match status" value="2"/>
</dbReference>
<accession>A0A6L4WQ11</accession>
<feature type="domain" description="Histidine kinase" evidence="14">
    <location>
        <begin position="293"/>
        <end position="511"/>
    </location>
</feature>
<dbReference type="PROSITE" id="PS50109">
    <property type="entry name" value="HIS_KIN"/>
    <property type="match status" value="1"/>
</dbReference>
<evidence type="ECO:0000259" key="14">
    <source>
        <dbReference type="PROSITE" id="PS50109"/>
    </source>
</evidence>
<dbReference type="SUPFAM" id="SSF55874">
    <property type="entry name" value="ATPase domain of HSP90 chaperone/DNA topoisomerase II/histidine kinase"/>
    <property type="match status" value="1"/>
</dbReference>
<keyword evidence="9" id="KW-0067">ATP-binding</keyword>
<evidence type="ECO:0000256" key="12">
    <source>
        <dbReference type="PROSITE-ProRule" id="PRU00169"/>
    </source>
</evidence>
<keyword evidence="13" id="KW-0175">Coiled coil</keyword>
<dbReference type="EC" id="2.7.13.3" evidence="3"/>
<dbReference type="AlphaFoldDB" id="A0A6L4WQ11"/>